<keyword evidence="2" id="KW-1185">Reference proteome</keyword>
<protein>
    <submittedName>
        <fullName evidence="1">Uncharacterized protein</fullName>
    </submittedName>
</protein>
<evidence type="ECO:0000313" key="2">
    <source>
        <dbReference type="Proteomes" id="UP000054477"/>
    </source>
</evidence>
<dbReference type="AlphaFoldDB" id="A0A0C9X8R1"/>
<reference evidence="2" key="2">
    <citation type="submission" date="2015-01" db="EMBL/GenBank/DDBJ databases">
        <title>Evolutionary Origins and Diversification of the Mycorrhizal Mutualists.</title>
        <authorList>
            <consortium name="DOE Joint Genome Institute"/>
            <consortium name="Mycorrhizal Genomics Consortium"/>
            <person name="Kohler A."/>
            <person name="Kuo A."/>
            <person name="Nagy L.G."/>
            <person name="Floudas D."/>
            <person name="Copeland A."/>
            <person name="Barry K.W."/>
            <person name="Cichocki N."/>
            <person name="Veneault-Fourrey C."/>
            <person name="LaButti K."/>
            <person name="Lindquist E.A."/>
            <person name="Lipzen A."/>
            <person name="Lundell T."/>
            <person name="Morin E."/>
            <person name="Murat C."/>
            <person name="Riley R."/>
            <person name="Ohm R."/>
            <person name="Sun H."/>
            <person name="Tunlid A."/>
            <person name="Henrissat B."/>
            <person name="Grigoriev I.V."/>
            <person name="Hibbett D.S."/>
            <person name="Martin F."/>
        </authorList>
    </citation>
    <scope>NUCLEOTIDE SEQUENCE [LARGE SCALE GENOMIC DNA]</scope>
    <source>
        <strain evidence="2">LaAM-08-1</strain>
    </source>
</reference>
<evidence type="ECO:0000313" key="1">
    <source>
        <dbReference type="EMBL" id="KIJ93986.1"/>
    </source>
</evidence>
<dbReference type="EMBL" id="KN838814">
    <property type="protein sequence ID" value="KIJ93986.1"/>
    <property type="molecule type" value="Genomic_DNA"/>
</dbReference>
<organism evidence="1 2">
    <name type="scientific">Laccaria amethystina LaAM-08-1</name>
    <dbReference type="NCBI Taxonomy" id="1095629"/>
    <lineage>
        <taxon>Eukaryota</taxon>
        <taxon>Fungi</taxon>
        <taxon>Dikarya</taxon>
        <taxon>Basidiomycota</taxon>
        <taxon>Agaricomycotina</taxon>
        <taxon>Agaricomycetes</taxon>
        <taxon>Agaricomycetidae</taxon>
        <taxon>Agaricales</taxon>
        <taxon>Agaricineae</taxon>
        <taxon>Hydnangiaceae</taxon>
        <taxon>Laccaria</taxon>
    </lineage>
</organism>
<accession>A0A0C9X8R1</accession>
<dbReference type="Proteomes" id="UP000054477">
    <property type="component" value="Unassembled WGS sequence"/>
</dbReference>
<sequence length="68" mass="7587">MHHGLHPLQGDGRLSSLVEIQTTGTEWALTLHDAISLGHIATSRPMNALPTRKMLLVEVLLKRILRQL</sequence>
<gene>
    <name evidence="1" type="ORF">K443DRAFT_372326</name>
</gene>
<name>A0A0C9X8R1_9AGAR</name>
<proteinExistence type="predicted"/>
<reference evidence="1 2" key="1">
    <citation type="submission" date="2014-04" db="EMBL/GenBank/DDBJ databases">
        <authorList>
            <consortium name="DOE Joint Genome Institute"/>
            <person name="Kuo A."/>
            <person name="Kohler A."/>
            <person name="Nagy L.G."/>
            <person name="Floudas D."/>
            <person name="Copeland A."/>
            <person name="Barry K.W."/>
            <person name="Cichocki N."/>
            <person name="Veneault-Fourrey C."/>
            <person name="LaButti K."/>
            <person name="Lindquist E.A."/>
            <person name="Lipzen A."/>
            <person name="Lundell T."/>
            <person name="Morin E."/>
            <person name="Murat C."/>
            <person name="Sun H."/>
            <person name="Tunlid A."/>
            <person name="Henrissat B."/>
            <person name="Grigoriev I.V."/>
            <person name="Hibbett D.S."/>
            <person name="Martin F."/>
            <person name="Nordberg H.P."/>
            <person name="Cantor M.N."/>
            <person name="Hua S.X."/>
        </authorList>
    </citation>
    <scope>NUCLEOTIDE SEQUENCE [LARGE SCALE GENOMIC DNA]</scope>
    <source>
        <strain evidence="1 2">LaAM-08-1</strain>
    </source>
</reference>
<dbReference type="HOGENOM" id="CLU_2794329_0_0_1"/>